<dbReference type="GO" id="GO:0004806">
    <property type="term" value="F:triacylglycerol lipase activity"/>
    <property type="evidence" value="ECO:0007669"/>
    <property type="project" value="TreeGrafter"/>
</dbReference>
<evidence type="ECO:0000256" key="2">
    <source>
        <dbReference type="SAM" id="MobiDB-lite"/>
    </source>
</evidence>
<dbReference type="InterPro" id="IPR036514">
    <property type="entry name" value="SGNH_hydro_sf"/>
</dbReference>
<gene>
    <name evidence="5" type="ORF">Aph01nite_71790</name>
</gene>
<dbReference type="Pfam" id="PF25275">
    <property type="entry name" value="Golvesin_C"/>
    <property type="match status" value="1"/>
</dbReference>
<dbReference type="Gene3D" id="3.40.50.1110">
    <property type="entry name" value="SGNH hydrolase"/>
    <property type="match status" value="1"/>
</dbReference>
<keyword evidence="1" id="KW-1015">Disulfide bond</keyword>
<dbReference type="PANTHER" id="PTHR37981">
    <property type="entry name" value="LIPASE 2"/>
    <property type="match status" value="1"/>
</dbReference>
<proteinExistence type="predicted"/>
<comment type="caution">
    <text evidence="5">The sequence shown here is derived from an EMBL/GenBank/DDBJ whole genome shotgun (WGS) entry which is preliminary data.</text>
</comment>
<evidence type="ECO:0000313" key="5">
    <source>
        <dbReference type="EMBL" id="GIH28869.1"/>
    </source>
</evidence>
<feature type="domain" description="Golvesin/Xly CBD-like" evidence="4">
    <location>
        <begin position="899"/>
        <end position="991"/>
    </location>
</feature>
<organism evidence="5 6">
    <name type="scientific">Acrocarpospora phusangensis</name>
    <dbReference type="NCBI Taxonomy" id="1070424"/>
    <lineage>
        <taxon>Bacteria</taxon>
        <taxon>Bacillati</taxon>
        <taxon>Actinomycetota</taxon>
        <taxon>Actinomycetes</taxon>
        <taxon>Streptosporangiales</taxon>
        <taxon>Streptosporangiaceae</taxon>
        <taxon>Acrocarpospora</taxon>
    </lineage>
</organism>
<feature type="region of interest" description="Disordered" evidence="2">
    <location>
        <begin position="354"/>
        <end position="428"/>
    </location>
</feature>
<dbReference type="InterPro" id="IPR037460">
    <property type="entry name" value="SEST-like"/>
</dbReference>
<feature type="signal peptide" evidence="3">
    <location>
        <begin position="1"/>
        <end position="18"/>
    </location>
</feature>
<evidence type="ECO:0000313" key="6">
    <source>
        <dbReference type="Proteomes" id="UP000640052"/>
    </source>
</evidence>
<dbReference type="GO" id="GO:0019433">
    <property type="term" value="P:triglyceride catabolic process"/>
    <property type="evidence" value="ECO:0007669"/>
    <property type="project" value="TreeGrafter"/>
</dbReference>
<feature type="disulfide bond" evidence="1">
    <location>
        <begin position="1147"/>
        <end position="1159"/>
    </location>
</feature>
<dbReference type="CDD" id="cd01823">
    <property type="entry name" value="SEST_like"/>
    <property type="match status" value="1"/>
</dbReference>
<feature type="chain" id="PRO_5039563865" description="Golvesin/Xly CBD-like domain-containing protein" evidence="3">
    <location>
        <begin position="19"/>
        <end position="1335"/>
    </location>
</feature>
<feature type="compositionally biased region" description="Polar residues" evidence="2">
    <location>
        <begin position="361"/>
        <end position="400"/>
    </location>
</feature>
<accession>A0A919QIW9</accession>
<dbReference type="Proteomes" id="UP000640052">
    <property type="component" value="Unassembled WGS sequence"/>
</dbReference>
<evidence type="ECO:0000259" key="4">
    <source>
        <dbReference type="Pfam" id="PF25275"/>
    </source>
</evidence>
<protein>
    <recommendedName>
        <fullName evidence="4">Golvesin/Xly CBD-like domain-containing protein</fullName>
    </recommendedName>
</protein>
<evidence type="ECO:0000256" key="3">
    <source>
        <dbReference type="SAM" id="SignalP"/>
    </source>
</evidence>
<keyword evidence="6" id="KW-1185">Reference proteome</keyword>
<evidence type="ECO:0000256" key="1">
    <source>
        <dbReference type="PIRSR" id="PIRSR637460-2"/>
    </source>
</evidence>
<sequence length="1335" mass="145149">MLTALLLLSQFTGTVAYARTPNEAIAADPDPQALQPVEKPAVPAAERDGVLGTGWRSSKDLAWTTVGDAAGLHLLTAEADTGYAWRTIATLKEPGFETDQWIGNVCLTGSGKRAVVVYAPRQFTNRDLLFERGGFTAVVDLSSGSVTKLGVRTSLAYHNPGCGTGETAVLNQGGTDLGRTRLHLLDTAKARLGLQVELPGQVTSAIPVNNRIVASYREGLTEITPQGGTRLLAATKGPAAYLRADASDGLVYLEVFLEAHDAKSIGVARRYRNGTVTELARGPLTEIGLAAGTQGRVFLTGTPTSVATLPATVSRIQAPASAEISTEGQVALTHEPTVPGALSLKAQMQTTGRTADFRINVDQNPLKTTGSPDPTESVDQSPLRTTGSLDPSPLETTGSPNPSPLKATGSLDTQTAGSPSDPVEEERTCGVARNDPHLQVLQPQWKQVEWAANLAVVGALTVARPYNWNESGLPEWTPQGRYPSIPLRGGGRVPAQILLGVLAQESNLWQASNHVLEGEFGNPLIGDYYGRRESPDGWGVHWDKADCGYGVAQVTDRMRRGQRDELDQKRIAVDYATNIAAGLQILQEKWNATFDHMKMNNADPRRIENWFAAVWAYNTGIQPRDASFGNPGCTPGPTCTDPAGNWGLGWLNNPINPNYPINRGPFLEYTQDDARNPQLWPYPEKVIGWAAHPIIKSDFRKPNNWYAAYNQAWWTTGAARIGAKPPLALFCDTSNHCDPTSASPCQLREGPYADRCWWNRNAVWKNCAIGDCGNENMRFPTTYPEPQFALTEADVEQAKMPTAHYKPNCRPYDTLDGAANAAPPGALIVDDVSREVVSPRPGCGREWQNSGVFTLDFAADRSDHYPSKIDFHQVGGGLGGHFWFAHARQPDSAGYSSMKVTGTWTLNESLHGWARVLVHLPDHGAHTQAAKYRIDLGDGTTKERHLQQRTQEHRWVSLGAFLFDGTPSVSLSNMVERGDDVEDVAWDAIAFQPLPHKPFNMIAVLGDSIAAGEGASTDEANHYYKETNSNGGGNWAYNNACHRSKFAWARLARAADNPGESLGSRHDRWDPNLDLQHHACSGARTRNLLPSTAVDGERITDAWGNGAAGRHREPSQLDKGFLDEHTTQVFLTVGANDARWSDVVRQCVASLPSQPTLDCQDTQLDGDPQPLRDTVPGQLDQYVIPSIETVIRAINKRAPNASIIVMGYPRLISGEGQCALVGGTFWLPVNGVWREFAYGLTPREATWLNEMADLFAGKQRELTIRLALELGIPIVYGDPRPEFDGKAVCGDPESIHRGILKPTAGEPQRYGSQQSFHPTIQGANLYANTLTAILL</sequence>
<reference evidence="5" key="1">
    <citation type="submission" date="2021-01" db="EMBL/GenBank/DDBJ databases">
        <title>Whole genome shotgun sequence of Acrocarpospora phusangensis NBRC 108782.</title>
        <authorList>
            <person name="Komaki H."/>
            <person name="Tamura T."/>
        </authorList>
    </citation>
    <scope>NUCLEOTIDE SEQUENCE</scope>
    <source>
        <strain evidence="5">NBRC 108782</strain>
    </source>
</reference>
<dbReference type="SUPFAM" id="SSF52266">
    <property type="entry name" value="SGNH hydrolase"/>
    <property type="match status" value="1"/>
</dbReference>
<dbReference type="InterPro" id="IPR033803">
    <property type="entry name" value="CBD-like_Golvesin-Xly"/>
</dbReference>
<dbReference type="EMBL" id="BOOA01000098">
    <property type="protein sequence ID" value="GIH28869.1"/>
    <property type="molecule type" value="Genomic_DNA"/>
</dbReference>
<keyword evidence="3" id="KW-0732">Signal</keyword>
<feature type="disulfide bond" evidence="1">
    <location>
        <begin position="1041"/>
        <end position="1080"/>
    </location>
</feature>
<dbReference type="PANTHER" id="PTHR37981:SF1">
    <property type="entry name" value="SGNH HYDROLASE-TYPE ESTERASE DOMAIN-CONTAINING PROTEIN"/>
    <property type="match status" value="1"/>
</dbReference>
<name>A0A919QIW9_9ACTN</name>